<comment type="caution">
    <text evidence="1">The sequence shown here is derived from an EMBL/GenBank/DDBJ whole genome shotgun (WGS) entry which is preliminary data.</text>
</comment>
<keyword evidence="2" id="KW-1185">Reference proteome</keyword>
<dbReference type="Gene3D" id="3.90.1140.10">
    <property type="entry name" value="Cyclic phosphodiesterase"/>
    <property type="match status" value="1"/>
</dbReference>
<evidence type="ECO:0000313" key="2">
    <source>
        <dbReference type="Proteomes" id="UP001597322"/>
    </source>
</evidence>
<name>A0ABW4M790_9HYPH</name>
<accession>A0ABW4M790</accession>
<dbReference type="Pfam" id="PF13563">
    <property type="entry name" value="2_5_RNA_ligase2"/>
    <property type="match status" value="1"/>
</dbReference>
<dbReference type="RefSeq" id="WP_377404377.1">
    <property type="nucleotide sequence ID" value="NZ_JBHUEQ010000035.1"/>
</dbReference>
<keyword evidence="1" id="KW-0436">Ligase</keyword>
<evidence type="ECO:0000313" key="1">
    <source>
        <dbReference type="EMBL" id="MFD1747318.1"/>
    </source>
</evidence>
<dbReference type="InterPro" id="IPR009097">
    <property type="entry name" value="Cyclic_Pdiesterase"/>
</dbReference>
<reference evidence="2" key="1">
    <citation type="journal article" date="2019" name="Int. J. Syst. Evol. Microbiol.">
        <title>The Global Catalogue of Microorganisms (GCM) 10K type strain sequencing project: providing services to taxonomists for standard genome sequencing and annotation.</title>
        <authorList>
            <consortium name="The Broad Institute Genomics Platform"/>
            <consortium name="The Broad Institute Genome Sequencing Center for Infectious Disease"/>
            <person name="Wu L."/>
            <person name="Ma J."/>
        </authorList>
    </citation>
    <scope>NUCLEOTIDE SEQUENCE [LARGE SCALE GENOMIC DNA]</scope>
    <source>
        <strain evidence="2">CG52</strain>
    </source>
</reference>
<organism evidence="1 2">
    <name type="scientific">Rhizobium helianthi</name>
    <dbReference type="NCBI Taxonomy" id="1132695"/>
    <lineage>
        <taxon>Bacteria</taxon>
        <taxon>Pseudomonadati</taxon>
        <taxon>Pseudomonadota</taxon>
        <taxon>Alphaproteobacteria</taxon>
        <taxon>Hyphomicrobiales</taxon>
        <taxon>Rhizobiaceae</taxon>
        <taxon>Rhizobium/Agrobacterium group</taxon>
        <taxon>Rhizobium</taxon>
    </lineage>
</organism>
<proteinExistence type="predicted"/>
<dbReference type="GO" id="GO:0016874">
    <property type="term" value="F:ligase activity"/>
    <property type="evidence" value="ECO:0007669"/>
    <property type="project" value="UniProtKB-KW"/>
</dbReference>
<gene>
    <name evidence="1" type="ORF">ACFSE1_17745</name>
</gene>
<dbReference type="EMBL" id="JBHUEQ010000035">
    <property type="protein sequence ID" value="MFD1747318.1"/>
    <property type="molecule type" value="Genomic_DNA"/>
</dbReference>
<dbReference type="Proteomes" id="UP001597322">
    <property type="component" value="Unassembled WGS sequence"/>
</dbReference>
<sequence length="215" mass="24188">MKTRKPLILTACIAAEDLERFNRLRAAHFPPDGNVLPAHLTMFHRLPGEYEKRICNHLSEIAGRTNTIAADVDGLRHLGAGVAFSIASSDLHKVRATLRASFASWLGPQDVKTWQPHITIQNKSPKDKADALWRHLSEGFAAYSIRITGLQLWEYLGGPWKPFQLYAIPIVLGLTSAADEQEFLWRQMQKVAGIAVFPVRRQPLQDWQSGEPCSR</sequence>
<dbReference type="SUPFAM" id="SSF55144">
    <property type="entry name" value="LigT-like"/>
    <property type="match status" value="1"/>
</dbReference>
<protein>
    <submittedName>
        <fullName evidence="1">2'-5' RNA ligase family protein</fullName>
    </submittedName>
</protein>